<evidence type="ECO:0000256" key="15">
    <source>
        <dbReference type="ARBA" id="ARBA00033235"/>
    </source>
</evidence>
<feature type="domain" description="Phosphotransferase system enzyme I N-terminal" evidence="21">
    <location>
        <begin position="44"/>
        <end position="160"/>
    </location>
</feature>
<keyword evidence="14 16" id="KW-0460">Magnesium</keyword>
<evidence type="ECO:0000256" key="6">
    <source>
        <dbReference type="ARBA" id="ARBA00016544"/>
    </source>
</evidence>
<dbReference type="InterPro" id="IPR008279">
    <property type="entry name" value="PEP-util_enz_mobile_dom"/>
</dbReference>
<evidence type="ECO:0000256" key="4">
    <source>
        <dbReference type="ARBA" id="ARBA00007837"/>
    </source>
</evidence>
<dbReference type="Pfam" id="PF05524">
    <property type="entry name" value="PEP-utilisers_N"/>
    <property type="match status" value="1"/>
</dbReference>
<feature type="domain" description="PEP-utilising enzyme C-terminal" evidence="20">
    <location>
        <begin position="303"/>
        <end position="597"/>
    </location>
</feature>
<keyword evidence="7 16" id="KW-0813">Transport</keyword>
<evidence type="ECO:0000259" key="19">
    <source>
        <dbReference type="Pfam" id="PF00391"/>
    </source>
</evidence>
<evidence type="ECO:0000313" key="23">
    <source>
        <dbReference type="Proteomes" id="UP001524587"/>
    </source>
</evidence>
<feature type="region of interest" description="Disordered" evidence="18">
    <location>
        <begin position="1"/>
        <end position="42"/>
    </location>
</feature>
<evidence type="ECO:0000256" key="18">
    <source>
        <dbReference type="SAM" id="MobiDB-lite"/>
    </source>
</evidence>
<dbReference type="Proteomes" id="UP001524587">
    <property type="component" value="Unassembled WGS sequence"/>
</dbReference>
<dbReference type="RefSeq" id="WP_422863938.1">
    <property type="nucleotide sequence ID" value="NZ_JAMSKV010000006.1"/>
</dbReference>
<protein>
    <recommendedName>
        <fullName evidence="6 16">Phosphoenolpyruvate-protein phosphotransferase</fullName>
        <ecNumber evidence="5 16">2.7.3.9</ecNumber>
    </recommendedName>
    <alternativeName>
        <fullName evidence="15 16">Phosphotransferase system, enzyme I</fullName>
    </alternativeName>
</protein>
<evidence type="ECO:0000256" key="7">
    <source>
        <dbReference type="ARBA" id="ARBA00022448"/>
    </source>
</evidence>
<evidence type="ECO:0000256" key="12">
    <source>
        <dbReference type="ARBA" id="ARBA00022723"/>
    </source>
</evidence>
<dbReference type="InterPro" id="IPR036637">
    <property type="entry name" value="Phosphohistidine_dom_sf"/>
</dbReference>
<evidence type="ECO:0000256" key="3">
    <source>
        <dbReference type="ARBA" id="ARBA00004496"/>
    </source>
</evidence>
<dbReference type="InterPro" id="IPR000121">
    <property type="entry name" value="PEP_util_C"/>
</dbReference>
<dbReference type="InterPro" id="IPR050499">
    <property type="entry name" value="PEP-utilizing_PTS_enzyme"/>
</dbReference>
<evidence type="ECO:0000256" key="11">
    <source>
        <dbReference type="ARBA" id="ARBA00022683"/>
    </source>
</evidence>
<dbReference type="EMBL" id="JAMSKV010000006">
    <property type="protein sequence ID" value="MCQ8278457.1"/>
    <property type="molecule type" value="Genomic_DNA"/>
</dbReference>
<evidence type="ECO:0000256" key="16">
    <source>
        <dbReference type="PIRNR" id="PIRNR000732"/>
    </source>
</evidence>
<name>A0ABT1W6H0_9PROT</name>
<comment type="similarity">
    <text evidence="4 16">Belongs to the PEP-utilizing enzyme family.</text>
</comment>
<comment type="cofactor">
    <cofactor evidence="2 16">
        <name>Mg(2+)</name>
        <dbReference type="ChEBI" id="CHEBI:18420"/>
    </cofactor>
</comment>
<keyword evidence="17" id="KW-0175">Coiled coil</keyword>
<feature type="domain" description="PEP-utilising enzyme mobile" evidence="19">
    <location>
        <begin position="205"/>
        <end position="277"/>
    </location>
</feature>
<gene>
    <name evidence="22" type="primary">ptsP</name>
    <name evidence="22" type="ORF">NFI95_08325</name>
</gene>
<dbReference type="NCBIfam" id="TIGR01417">
    <property type="entry name" value="PTS_I_fam"/>
    <property type="match status" value="1"/>
</dbReference>
<reference evidence="22 23" key="1">
    <citation type="submission" date="2022-06" db="EMBL/GenBank/DDBJ databases">
        <title>Endosaccharibacter gen. nov., sp. nov., endophytic bacteria isolated from sugarcane.</title>
        <authorList>
            <person name="Pitiwittayakul N."/>
            <person name="Yukphan P."/>
            <person name="Charoenyingcharoen P."/>
            <person name="Tanasupawat S."/>
        </authorList>
    </citation>
    <scope>NUCLEOTIDE SEQUENCE [LARGE SCALE GENOMIC DNA]</scope>
    <source>
        <strain evidence="22 23">KSS8</strain>
    </source>
</reference>
<dbReference type="PANTHER" id="PTHR46244:SF6">
    <property type="entry name" value="PHOSPHOENOLPYRUVATE-PROTEIN PHOSPHOTRANSFERASE"/>
    <property type="match status" value="1"/>
</dbReference>
<proteinExistence type="inferred from homology"/>
<comment type="subcellular location">
    <subcellularLocation>
        <location evidence="3 16">Cytoplasm</location>
    </subcellularLocation>
</comment>
<dbReference type="Gene3D" id="1.10.274.10">
    <property type="entry name" value="PtsI, HPr-binding domain"/>
    <property type="match status" value="1"/>
</dbReference>
<dbReference type="PANTHER" id="PTHR46244">
    <property type="entry name" value="PHOSPHOENOLPYRUVATE-PROTEIN PHOSPHOTRANSFERASE"/>
    <property type="match status" value="1"/>
</dbReference>
<dbReference type="PIRSF" id="PIRSF000732">
    <property type="entry name" value="PTS_enzyme_I"/>
    <property type="match status" value="1"/>
</dbReference>
<evidence type="ECO:0000313" key="22">
    <source>
        <dbReference type="EMBL" id="MCQ8278457.1"/>
    </source>
</evidence>
<evidence type="ECO:0000256" key="2">
    <source>
        <dbReference type="ARBA" id="ARBA00001946"/>
    </source>
</evidence>
<dbReference type="InterPro" id="IPR008731">
    <property type="entry name" value="PTS_EIN"/>
</dbReference>
<evidence type="ECO:0000256" key="5">
    <source>
        <dbReference type="ARBA" id="ARBA00012232"/>
    </source>
</evidence>
<accession>A0ABT1W6H0</accession>
<keyword evidence="12 16" id="KW-0479">Metal-binding</keyword>
<dbReference type="InterPro" id="IPR006318">
    <property type="entry name" value="PTS_EI-like"/>
</dbReference>
<comment type="catalytic activity">
    <reaction evidence="1 16">
        <text>L-histidyl-[protein] + phosphoenolpyruvate = N(pros)-phospho-L-histidyl-[protein] + pyruvate</text>
        <dbReference type="Rhea" id="RHEA:23880"/>
        <dbReference type="Rhea" id="RHEA-COMP:9745"/>
        <dbReference type="Rhea" id="RHEA-COMP:9746"/>
        <dbReference type="ChEBI" id="CHEBI:15361"/>
        <dbReference type="ChEBI" id="CHEBI:29979"/>
        <dbReference type="ChEBI" id="CHEBI:58702"/>
        <dbReference type="ChEBI" id="CHEBI:64837"/>
        <dbReference type="EC" id="2.7.3.9"/>
    </reaction>
</comment>
<evidence type="ECO:0000256" key="14">
    <source>
        <dbReference type="ARBA" id="ARBA00022842"/>
    </source>
</evidence>
<keyword evidence="10 16" id="KW-0808">Transferase</keyword>
<evidence type="ECO:0000256" key="9">
    <source>
        <dbReference type="ARBA" id="ARBA00022597"/>
    </source>
</evidence>
<dbReference type="PRINTS" id="PR01736">
    <property type="entry name" value="PHPHTRNFRASE"/>
</dbReference>
<dbReference type="Pfam" id="PF02896">
    <property type="entry name" value="PEP-utilizers_C"/>
    <property type="match status" value="1"/>
</dbReference>
<dbReference type="InterPro" id="IPR015813">
    <property type="entry name" value="Pyrv/PenolPyrv_kinase-like_dom"/>
</dbReference>
<dbReference type="Gene3D" id="3.20.20.60">
    <property type="entry name" value="Phosphoenolpyruvate-binding domains"/>
    <property type="match status" value="1"/>
</dbReference>
<evidence type="ECO:0000256" key="8">
    <source>
        <dbReference type="ARBA" id="ARBA00022490"/>
    </source>
</evidence>
<dbReference type="InterPro" id="IPR024692">
    <property type="entry name" value="PTS_EI"/>
</dbReference>
<keyword evidence="8 16" id="KW-0963">Cytoplasm</keyword>
<organism evidence="22 23">
    <name type="scientific">Endosaccharibacter trunci</name>
    <dbReference type="NCBI Taxonomy" id="2812733"/>
    <lineage>
        <taxon>Bacteria</taxon>
        <taxon>Pseudomonadati</taxon>
        <taxon>Pseudomonadota</taxon>
        <taxon>Alphaproteobacteria</taxon>
        <taxon>Acetobacterales</taxon>
        <taxon>Acetobacteraceae</taxon>
        <taxon>Endosaccharibacter</taxon>
    </lineage>
</organism>
<keyword evidence="23" id="KW-1185">Reference proteome</keyword>
<dbReference type="SUPFAM" id="SSF47831">
    <property type="entry name" value="Enzyme I of the PEP:sugar phosphotransferase system HPr-binding (sub)domain"/>
    <property type="match status" value="1"/>
</dbReference>
<evidence type="ECO:0000256" key="13">
    <source>
        <dbReference type="ARBA" id="ARBA00022777"/>
    </source>
</evidence>
<dbReference type="InterPro" id="IPR036618">
    <property type="entry name" value="PtsI_HPr-bd_sf"/>
</dbReference>
<dbReference type="Gene3D" id="3.50.30.10">
    <property type="entry name" value="Phosphohistidine domain"/>
    <property type="match status" value="1"/>
</dbReference>
<feature type="coiled-coil region" evidence="17">
    <location>
        <begin position="80"/>
        <end position="107"/>
    </location>
</feature>
<comment type="function">
    <text evidence="16">General (non sugar-specific) component of the phosphoenolpyruvate-dependent sugar phosphotransferase system (sugar PTS). This major carbohydrate active-transport system catalyzes the phosphorylation of incoming sugar substrates concomitantly with their translocation across the cell membrane. Enzyme I transfers the phosphoryl group from phosphoenolpyruvate (PEP) to the phosphoryl carrier protein (HPr).</text>
</comment>
<keyword evidence="13 16" id="KW-0418">Kinase</keyword>
<keyword evidence="11 16" id="KW-0598">Phosphotransferase system</keyword>
<sequence length="628" mass="67691">MTSRPRRTGPKDTKTPPRTPASRGASPKRGRQDTAPPEEAHFSGVGVYAGIAVGPVAFADEAPTTVDQRRLEADAVEPELKRLDDAVERSQRQLEKLKNRLALLSEDSQAEIAPLLDAYRQMLGPSRLLRQVRRRIEEDRLNAAAAVLSESETLATRLADVTLAGSVDAEEATNALRRAEEVREIGRRLVRNLMRAPFRSFASVPAGAILVAEQLRPADAALIDPARTAGVVMDEGGTADHTAIMLRALGIPAVLGVSGFTARARSGARVVVDGSTGSVILDPAPETLEMAERAVVDYARERQKLGRLRRLPARLSGGEGVELQANLELPAELPLIPQAGAAGIGLLRTEFLFINAAQMPSEGEQEAIYRAVIAAMGGDCTTIRVLDWGGEKHSDALSGIGVLGADINPALGERGLRLLLRHPELFETQLAAILRASVEGPVRVLLPMVTTVDEMKEARQIYERVARRVRRRGVKLGDTLPPLGIMVETPAAALGAEVLALEAEFMAIGTNDLTMYTLAVDRAAAGVSKLYDPLHPAVLKMIGQVTDAALRLRRPVSLCGEIAGDPLVVPLLIGMGLRSFSMNAQAVPRVKQVVRHATLDECRRLARRVMEESDPKRIAELLRAFAGR</sequence>
<evidence type="ECO:0000256" key="1">
    <source>
        <dbReference type="ARBA" id="ARBA00000683"/>
    </source>
</evidence>
<dbReference type="SUPFAM" id="SSF51621">
    <property type="entry name" value="Phosphoenolpyruvate/pyruvate domain"/>
    <property type="match status" value="1"/>
</dbReference>
<evidence type="ECO:0000256" key="17">
    <source>
        <dbReference type="SAM" id="Coils"/>
    </source>
</evidence>
<dbReference type="EC" id="2.7.3.9" evidence="5 16"/>
<comment type="caution">
    <text evidence="22">The sequence shown here is derived from an EMBL/GenBank/DDBJ whole genome shotgun (WGS) entry which is preliminary data.</text>
</comment>
<dbReference type="InterPro" id="IPR040442">
    <property type="entry name" value="Pyrv_kinase-like_dom_sf"/>
</dbReference>
<evidence type="ECO:0000259" key="21">
    <source>
        <dbReference type="Pfam" id="PF05524"/>
    </source>
</evidence>
<dbReference type="Pfam" id="PF00391">
    <property type="entry name" value="PEP-utilizers"/>
    <property type="match status" value="1"/>
</dbReference>
<dbReference type="GO" id="GO:0008965">
    <property type="term" value="F:phosphoenolpyruvate-protein phosphotransferase activity"/>
    <property type="evidence" value="ECO:0007669"/>
    <property type="project" value="UniProtKB-EC"/>
</dbReference>
<keyword evidence="9 16" id="KW-0762">Sugar transport</keyword>
<evidence type="ECO:0000259" key="20">
    <source>
        <dbReference type="Pfam" id="PF02896"/>
    </source>
</evidence>
<evidence type="ECO:0000256" key="10">
    <source>
        <dbReference type="ARBA" id="ARBA00022679"/>
    </source>
</evidence>
<dbReference type="SUPFAM" id="SSF52009">
    <property type="entry name" value="Phosphohistidine domain"/>
    <property type="match status" value="1"/>
</dbReference>